<dbReference type="AlphaFoldDB" id="A0A4R3IB06"/>
<evidence type="ECO:0000256" key="2">
    <source>
        <dbReference type="ARBA" id="ARBA00022723"/>
    </source>
</evidence>
<name>A0A4R3IB06_9GAMM</name>
<accession>A0A4R3IB06</accession>
<dbReference type="InterPro" id="IPR024607">
    <property type="entry name" value="Sulfatase_CS"/>
</dbReference>
<dbReference type="InterPro" id="IPR017850">
    <property type="entry name" value="Alkaline_phosphatase_core_sf"/>
</dbReference>
<comment type="caution">
    <text evidence="7">The sequence shown here is derived from an EMBL/GenBank/DDBJ whole genome shotgun (WGS) entry which is preliminary data.</text>
</comment>
<proteinExistence type="inferred from homology"/>
<evidence type="ECO:0000259" key="6">
    <source>
        <dbReference type="Pfam" id="PF00884"/>
    </source>
</evidence>
<keyword evidence="5" id="KW-0732">Signal</keyword>
<keyword evidence="2" id="KW-0479">Metal-binding</keyword>
<keyword evidence="4" id="KW-0106">Calcium</keyword>
<feature type="chain" id="PRO_5021011511" evidence="5">
    <location>
        <begin position="27"/>
        <end position="435"/>
    </location>
</feature>
<protein>
    <submittedName>
        <fullName evidence="7">Arylsulfatase A-like enzyme</fullName>
    </submittedName>
</protein>
<dbReference type="Proteomes" id="UP000295793">
    <property type="component" value="Unassembled WGS sequence"/>
</dbReference>
<feature type="signal peptide" evidence="5">
    <location>
        <begin position="1"/>
        <end position="26"/>
    </location>
</feature>
<keyword evidence="8" id="KW-1185">Reference proteome</keyword>
<evidence type="ECO:0000256" key="3">
    <source>
        <dbReference type="ARBA" id="ARBA00022801"/>
    </source>
</evidence>
<dbReference type="Gene3D" id="3.40.720.10">
    <property type="entry name" value="Alkaline Phosphatase, subunit A"/>
    <property type="match status" value="1"/>
</dbReference>
<dbReference type="PANTHER" id="PTHR42693">
    <property type="entry name" value="ARYLSULFATASE FAMILY MEMBER"/>
    <property type="match status" value="1"/>
</dbReference>
<keyword evidence="3" id="KW-0378">Hydrolase</keyword>
<sequence>MKRSKLSTYIGTAALVALPGLSLAQAAPNVLLIIADDMGIDASNCYAMGNQQARMPNIEAMCQQGMVFDNAYSAPVCSPTRATILTGQYGFRTGVGAAIPPQGTNGLSADANSLFDVLEASQYSTNLLGKWHLAGSDDSLNHPAELGVSDFWGLFKGGVRDYYKWTAVTAAEEVDVNQYSTTAMTNEALEWINDQDNSWFLWLAYNAPHSPFHLPPNDLHSADDLPNTERNIKQNPLPYYNAMLEALDTEIGRLLASMDQSVRDNTIIMFVGDNGTPNQVVDDFYGDHKAKGTIFESGVNVPLVVTGPGIESGRSPAFVQTSDMFTTIAAMLGVEAEAEDSFSFEPALYGNATQRDFVYVEHFGDMSEAKPSDVFGWAMRQGDYKLLMQIGEQPALYNLATDPKEADDLLADGISAEEAAIVASLQQRYQQLATQ</sequence>
<dbReference type="InterPro" id="IPR000917">
    <property type="entry name" value="Sulfatase_N"/>
</dbReference>
<evidence type="ECO:0000313" key="8">
    <source>
        <dbReference type="Proteomes" id="UP000295793"/>
    </source>
</evidence>
<dbReference type="SUPFAM" id="SSF53649">
    <property type="entry name" value="Alkaline phosphatase-like"/>
    <property type="match status" value="1"/>
</dbReference>
<dbReference type="OrthoDB" id="9803751at2"/>
<dbReference type="GO" id="GO:0046872">
    <property type="term" value="F:metal ion binding"/>
    <property type="evidence" value="ECO:0007669"/>
    <property type="project" value="UniProtKB-KW"/>
</dbReference>
<reference evidence="7 8" key="1">
    <citation type="submission" date="2019-03" db="EMBL/GenBank/DDBJ databases">
        <title>Genomic Encyclopedia of Archaeal and Bacterial Type Strains, Phase II (KMG-II): from individual species to whole genera.</title>
        <authorList>
            <person name="Goeker M."/>
        </authorList>
    </citation>
    <scope>NUCLEOTIDE SEQUENCE [LARGE SCALE GENOMIC DNA]</scope>
    <source>
        <strain evidence="7 8">DSM 15388</strain>
    </source>
</reference>
<evidence type="ECO:0000256" key="4">
    <source>
        <dbReference type="ARBA" id="ARBA00022837"/>
    </source>
</evidence>
<organism evidence="7 8">
    <name type="scientific">Reinekea marinisedimentorum</name>
    <dbReference type="NCBI Taxonomy" id="230495"/>
    <lineage>
        <taxon>Bacteria</taxon>
        <taxon>Pseudomonadati</taxon>
        <taxon>Pseudomonadota</taxon>
        <taxon>Gammaproteobacteria</taxon>
        <taxon>Oceanospirillales</taxon>
        <taxon>Saccharospirillaceae</taxon>
        <taxon>Reinekea</taxon>
    </lineage>
</organism>
<dbReference type="GO" id="GO:0004065">
    <property type="term" value="F:arylsulfatase activity"/>
    <property type="evidence" value="ECO:0007669"/>
    <property type="project" value="TreeGrafter"/>
</dbReference>
<feature type="domain" description="Sulfatase N-terminal" evidence="6">
    <location>
        <begin position="28"/>
        <end position="334"/>
    </location>
</feature>
<evidence type="ECO:0000313" key="7">
    <source>
        <dbReference type="EMBL" id="TCS43779.1"/>
    </source>
</evidence>
<dbReference type="Pfam" id="PF00884">
    <property type="entry name" value="Sulfatase"/>
    <property type="match status" value="1"/>
</dbReference>
<dbReference type="EMBL" id="SLZR01000001">
    <property type="protein sequence ID" value="TCS43779.1"/>
    <property type="molecule type" value="Genomic_DNA"/>
</dbReference>
<dbReference type="Gene3D" id="3.30.1120.10">
    <property type="match status" value="1"/>
</dbReference>
<dbReference type="RefSeq" id="WP_132698816.1">
    <property type="nucleotide sequence ID" value="NZ_SLZR01000001.1"/>
</dbReference>
<dbReference type="PROSITE" id="PS00523">
    <property type="entry name" value="SULFATASE_1"/>
    <property type="match status" value="1"/>
</dbReference>
<evidence type="ECO:0000256" key="1">
    <source>
        <dbReference type="ARBA" id="ARBA00008779"/>
    </source>
</evidence>
<dbReference type="InterPro" id="IPR050738">
    <property type="entry name" value="Sulfatase"/>
</dbReference>
<comment type="similarity">
    <text evidence="1">Belongs to the sulfatase family.</text>
</comment>
<gene>
    <name evidence="7" type="ORF">BCF53_101122</name>
</gene>
<dbReference type="PANTHER" id="PTHR42693:SF53">
    <property type="entry name" value="ENDO-4-O-SULFATASE"/>
    <property type="match status" value="1"/>
</dbReference>
<evidence type="ECO:0000256" key="5">
    <source>
        <dbReference type="SAM" id="SignalP"/>
    </source>
</evidence>